<dbReference type="RefSeq" id="WP_251583099.1">
    <property type="nucleotide sequence ID" value="NZ_JBHTKX010000002.1"/>
</dbReference>
<dbReference type="EMBL" id="JBHTKX010000002">
    <property type="protein sequence ID" value="MFD1129790.1"/>
    <property type="molecule type" value="Genomic_DNA"/>
</dbReference>
<feature type="transmembrane region" description="Helical" evidence="7">
    <location>
        <begin position="914"/>
        <end position="937"/>
    </location>
</feature>
<organism evidence="9 10">
    <name type="scientific">Paenibacillus provencensis</name>
    <dbReference type="NCBI Taxonomy" id="441151"/>
    <lineage>
        <taxon>Bacteria</taxon>
        <taxon>Bacillati</taxon>
        <taxon>Bacillota</taxon>
        <taxon>Bacilli</taxon>
        <taxon>Bacillales</taxon>
        <taxon>Paenibacillaceae</taxon>
        <taxon>Paenibacillus</taxon>
    </lineage>
</organism>
<accession>A0ABW3PVH0</accession>
<feature type="domain" description="Membrane transport protein MMPL" evidence="8">
    <location>
        <begin position="31"/>
        <end position="354"/>
    </location>
</feature>
<gene>
    <name evidence="9" type="ORF">ACFQ3J_16605</name>
</gene>
<evidence type="ECO:0000256" key="4">
    <source>
        <dbReference type="ARBA" id="ARBA00022692"/>
    </source>
</evidence>
<feature type="transmembrane region" description="Helical" evidence="7">
    <location>
        <begin position="218"/>
        <end position="244"/>
    </location>
</feature>
<feature type="transmembrane region" description="Helical" evidence="7">
    <location>
        <begin position="169"/>
        <end position="185"/>
    </location>
</feature>
<dbReference type="SUPFAM" id="SSF82866">
    <property type="entry name" value="Multidrug efflux transporter AcrB transmembrane domain"/>
    <property type="match status" value="2"/>
</dbReference>
<evidence type="ECO:0000256" key="6">
    <source>
        <dbReference type="ARBA" id="ARBA00023136"/>
    </source>
</evidence>
<feature type="transmembrane region" description="Helical" evidence="7">
    <location>
        <begin position="881"/>
        <end position="902"/>
    </location>
</feature>
<feature type="transmembrane region" description="Helical" evidence="7">
    <location>
        <begin position="958"/>
        <end position="977"/>
    </location>
</feature>
<dbReference type="Proteomes" id="UP001597169">
    <property type="component" value="Unassembled WGS sequence"/>
</dbReference>
<evidence type="ECO:0000313" key="9">
    <source>
        <dbReference type="EMBL" id="MFD1129790.1"/>
    </source>
</evidence>
<name>A0ABW3PVH0_9BACL</name>
<evidence type="ECO:0000256" key="3">
    <source>
        <dbReference type="ARBA" id="ARBA00022475"/>
    </source>
</evidence>
<evidence type="ECO:0000256" key="5">
    <source>
        <dbReference type="ARBA" id="ARBA00022989"/>
    </source>
</evidence>
<keyword evidence="3" id="KW-1003">Cell membrane</keyword>
<comment type="caution">
    <text evidence="9">The sequence shown here is derived from an EMBL/GenBank/DDBJ whole genome shotgun (WGS) entry which is preliminary data.</text>
</comment>
<dbReference type="Gene3D" id="1.10.287.950">
    <property type="entry name" value="Methyl-accepting chemotaxis protein"/>
    <property type="match status" value="1"/>
</dbReference>
<dbReference type="PANTHER" id="PTHR33406">
    <property type="entry name" value="MEMBRANE PROTEIN MJ1562-RELATED"/>
    <property type="match status" value="1"/>
</dbReference>
<proteinExistence type="inferred from homology"/>
<feature type="transmembrane region" description="Helical" evidence="7">
    <location>
        <begin position="192"/>
        <end position="212"/>
    </location>
</feature>
<dbReference type="PANTHER" id="PTHR33406:SF6">
    <property type="entry name" value="MEMBRANE PROTEIN YDGH-RELATED"/>
    <property type="match status" value="1"/>
</dbReference>
<keyword evidence="6 7" id="KW-0472">Membrane</keyword>
<evidence type="ECO:0000256" key="7">
    <source>
        <dbReference type="SAM" id="Phobius"/>
    </source>
</evidence>
<protein>
    <submittedName>
        <fullName evidence="9">MMPL family transporter</fullName>
    </submittedName>
</protein>
<dbReference type="Pfam" id="PF03176">
    <property type="entry name" value="MMPL"/>
    <property type="match status" value="2"/>
</dbReference>
<dbReference type="Gene3D" id="1.20.1640.10">
    <property type="entry name" value="Multidrug efflux transporter AcrB transmembrane domain"/>
    <property type="match status" value="2"/>
</dbReference>
<keyword evidence="10" id="KW-1185">Reference proteome</keyword>
<feature type="transmembrane region" description="Helical" evidence="7">
    <location>
        <begin position="983"/>
        <end position="1007"/>
    </location>
</feature>
<comment type="similarity">
    <text evidence="2">Belongs to the resistance-nodulation-cell division (RND) (TC 2.A.6) family. MmpL subfamily.</text>
</comment>
<sequence>MPLIFIAVFLLQTLSPNYEELVVQKGSPQIPKEYNSQQALEILDRYNEKPANSKEDSLVLVFHDEKGLTDAQLEKISTTVDGLKTNEQLYVTDVQNPIGDDFLESQLLSEDHKTLTVPFSVNVENKKLEDIRNSIDSYLQPIDTEHYITGGSAITEDNNKSTQEGVSKSEWVTILFIVVVLIIVFRSPVAPIVSLLGIGITYLSSLSLIAILGESYNFPLSIITQSFLIMVLFGIGTDYLILLFMRFKEELGHHESTFSAIAATYKTAGKTVYYSAFAVIVGFSTLFLSGFNVFRSAGAVAVAVVILLIVLSTFVPACMAILGQKLFWPIKKVQGHKENKFWHFLGTYAVRKPVLFAVLAVVITLPNAMLYNGKVSYDTLSQVDPSYDSVKGFNILQDAFSPGKAMPATFVLESNHDLSDAQSLAMIDNITEEIANTKGVKQVYSATRPQSEKIKEFYVQNQSQTISNGLEQSIEGISEIQDGLGEASSRLKDENTSSNAQDIDQLLQGTKAINENLDKLSNGLTSIEAGMRKGEAGASQITERMMQLENSSNELSASTLQVLGGYQELYTGLSTISDQYSSTAKSLSATLQLVDAIQSYTDTLAQKYTELQSDSDMQQLNGSIKQLKASLTEISNGLATLNGKYTEALVNLKAANDGLAKIADGQKQISSATAKLAASEKSLEDGLEQGANGQAAVISQIPQLQVGLDQLYNGQQSMKTGIESLTTSLGTLQTGLDDSVDGLNKVNSGLADAKQYLDELGKSDTSAFFAPEEALKNADFKTALNNYLSEDKTIAKWTIILSDNPYSMEAIDTVNQINTNVGYLLEGTEFQSAKYGTAGVSADNAALNQLNKSEFTRTVIFMLIGIGIILVIFFRSILLPIYVIISLVLAYFTSINLTEWIYQFGFGHASGTEWAVPFFSFILLIALGVDYSIFLLMRFREYHNEPPKVAIVKALTHMGSVIMSAVIILIGTFGALYPSNVAVLMQLATVVIIGLIILVLVLLPLFIPSLIALTLRKREANENA</sequence>
<evidence type="ECO:0000256" key="1">
    <source>
        <dbReference type="ARBA" id="ARBA00004651"/>
    </source>
</evidence>
<evidence type="ECO:0000313" key="10">
    <source>
        <dbReference type="Proteomes" id="UP001597169"/>
    </source>
</evidence>
<reference evidence="10" key="1">
    <citation type="journal article" date="2019" name="Int. J. Syst. Evol. Microbiol.">
        <title>The Global Catalogue of Microorganisms (GCM) 10K type strain sequencing project: providing services to taxonomists for standard genome sequencing and annotation.</title>
        <authorList>
            <consortium name="The Broad Institute Genomics Platform"/>
            <consortium name="The Broad Institute Genome Sequencing Center for Infectious Disease"/>
            <person name="Wu L."/>
            <person name="Ma J."/>
        </authorList>
    </citation>
    <scope>NUCLEOTIDE SEQUENCE [LARGE SCALE GENOMIC DNA]</scope>
    <source>
        <strain evidence="10">CCUG 53519</strain>
    </source>
</reference>
<feature type="transmembrane region" description="Helical" evidence="7">
    <location>
        <begin position="272"/>
        <end position="294"/>
    </location>
</feature>
<keyword evidence="5 7" id="KW-1133">Transmembrane helix</keyword>
<evidence type="ECO:0000259" key="8">
    <source>
        <dbReference type="Pfam" id="PF03176"/>
    </source>
</evidence>
<feature type="domain" description="Membrane transport protein MMPL" evidence="8">
    <location>
        <begin position="732"/>
        <end position="1017"/>
    </location>
</feature>
<dbReference type="InterPro" id="IPR050545">
    <property type="entry name" value="Mycobact_MmpL"/>
</dbReference>
<feature type="transmembrane region" description="Helical" evidence="7">
    <location>
        <begin position="855"/>
        <end position="874"/>
    </location>
</feature>
<keyword evidence="4 7" id="KW-0812">Transmembrane</keyword>
<comment type="subcellular location">
    <subcellularLocation>
        <location evidence="1">Cell membrane</location>
        <topology evidence="1">Multi-pass membrane protein</topology>
    </subcellularLocation>
</comment>
<dbReference type="InterPro" id="IPR004869">
    <property type="entry name" value="MMPL_dom"/>
</dbReference>
<feature type="transmembrane region" description="Helical" evidence="7">
    <location>
        <begin position="300"/>
        <end position="322"/>
    </location>
</feature>
<evidence type="ECO:0000256" key="2">
    <source>
        <dbReference type="ARBA" id="ARBA00010157"/>
    </source>
</evidence>